<proteinExistence type="predicted"/>
<comment type="caution">
    <text evidence="3">The sequence shown here is derived from an EMBL/GenBank/DDBJ whole genome shotgun (WGS) entry which is preliminary data.</text>
</comment>
<keyword evidence="1" id="KW-0812">Transmembrane</keyword>
<name>A0A3L7K480_9BACI</name>
<dbReference type="Proteomes" id="UP000276770">
    <property type="component" value="Unassembled WGS sequence"/>
</dbReference>
<dbReference type="Pfam" id="PF13529">
    <property type="entry name" value="Peptidase_C39_2"/>
    <property type="match status" value="1"/>
</dbReference>
<dbReference type="PANTHER" id="PTHR37806">
    <property type="entry name" value="LMO0724 PROTEIN"/>
    <property type="match status" value="1"/>
</dbReference>
<gene>
    <name evidence="3" type="ORF">D9X91_00250</name>
</gene>
<dbReference type="AlphaFoldDB" id="A0A3L7K480"/>
<organism evidence="3 4">
    <name type="scientific">Falsibacillus albus</name>
    <dbReference type="NCBI Taxonomy" id="2478915"/>
    <lineage>
        <taxon>Bacteria</taxon>
        <taxon>Bacillati</taxon>
        <taxon>Bacillota</taxon>
        <taxon>Bacilli</taxon>
        <taxon>Bacillales</taxon>
        <taxon>Bacillaceae</taxon>
        <taxon>Falsibacillus</taxon>
    </lineage>
</organism>
<keyword evidence="1" id="KW-1133">Transmembrane helix</keyword>
<evidence type="ECO:0000256" key="1">
    <source>
        <dbReference type="SAM" id="Phobius"/>
    </source>
</evidence>
<keyword evidence="4" id="KW-1185">Reference proteome</keyword>
<evidence type="ECO:0000313" key="3">
    <source>
        <dbReference type="EMBL" id="RLQ97863.1"/>
    </source>
</evidence>
<dbReference type="InterPro" id="IPR039564">
    <property type="entry name" value="Peptidase_C39-like"/>
</dbReference>
<feature type="transmembrane region" description="Helical" evidence="1">
    <location>
        <begin position="30"/>
        <end position="49"/>
    </location>
</feature>
<protein>
    <recommendedName>
        <fullName evidence="2">Peptidase C39-like domain-containing protein</fullName>
    </recommendedName>
</protein>
<dbReference type="CDD" id="cd02549">
    <property type="entry name" value="Peptidase_C39A"/>
    <property type="match status" value="1"/>
</dbReference>
<dbReference type="Gene3D" id="3.90.70.10">
    <property type="entry name" value="Cysteine proteinases"/>
    <property type="match status" value="1"/>
</dbReference>
<feature type="transmembrane region" description="Helical" evidence="1">
    <location>
        <begin position="6"/>
        <end position="23"/>
    </location>
</feature>
<dbReference type="InterPro" id="IPR039563">
    <property type="entry name" value="Peptidase_C39_single_dom"/>
</dbReference>
<reference evidence="3 4" key="1">
    <citation type="submission" date="2018-10" db="EMBL/GenBank/DDBJ databases">
        <title>Falsibacillus sp. genome draft.</title>
        <authorList>
            <person name="Shi S."/>
        </authorList>
    </citation>
    <scope>NUCLEOTIDE SEQUENCE [LARGE SCALE GENOMIC DNA]</scope>
    <source>
        <strain evidence="3 4">GY 10110</strain>
    </source>
</reference>
<keyword evidence="1" id="KW-0472">Membrane</keyword>
<dbReference type="OrthoDB" id="1164310at2"/>
<sequence length="280" mass="31494">MLLFIIPGSIIFLFLLIICLRWMSSRHRLLLSIIFILLVCTSSVSFIYLKGTFAKEQTVYHYPETASDTNNHELIKIKNKVLLNASVVTQYPQLARGCEVTSLAMLLQYAGIEKADKMKLAEQIAKDPSAYSNKNGSVRFGNPNTGFVGDIYTYSKPGYGVYHGPVAKLAARYLGDMVIDLTGSSFDILKMYLSAGKPVWVITNTDYKKLPSAYFQTWQTHEGPIKVTFKEHSVLITGYDEHYIYFNDPLTGQKNKKKPKDAFISSWVQMGSQAISLSIN</sequence>
<feature type="domain" description="Peptidase C39-like" evidence="2">
    <location>
        <begin position="84"/>
        <end position="249"/>
    </location>
</feature>
<dbReference type="InterPro" id="IPR016997">
    <property type="entry name" value="UCP032442"/>
</dbReference>
<dbReference type="EMBL" id="RCVZ01000001">
    <property type="protein sequence ID" value="RLQ97863.1"/>
    <property type="molecule type" value="Genomic_DNA"/>
</dbReference>
<dbReference type="PIRSF" id="PIRSF032442">
    <property type="entry name" value="UCP032442"/>
    <property type="match status" value="1"/>
</dbReference>
<evidence type="ECO:0000313" key="4">
    <source>
        <dbReference type="Proteomes" id="UP000276770"/>
    </source>
</evidence>
<evidence type="ECO:0000259" key="2">
    <source>
        <dbReference type="Pfam" id="PF13529"/>
    </source>
</evidence>
<accession>A0A3L7K480</accession>
<dbReference type="PANTHER" id="PTHR37806:SF1">
    <property type="entry name" value="PEPTIDASE C39-LIKE DOMAIN-CONTAINING PROTEIN"/>
    <property type="match status" value="1"/>
</dbReference>